<dbReference type="Pfam" id="PF13460">
    <property type="entry name" value="NAD_binding_10"/>
    <property type="match status" value="1"/>
</dbReference>
<keyword evidence="3" id="KW-1185">Reference proteome</keyword>
<sequence>MARPRRIAILGGTGFVGRHLVARLVADGHDVVVLSRNPSVHPDRLFPPRVDVVRCDVHDRAALARRLAGMDVAINLTGILNEGGGPLVRDSGKGFARAHVELARTLTTACREAGVARLLQMSALNAGRGRSHYLASRGEAEAVVRASGLAWTIFQPSVIFGRGDGLFTRFARLLRLSPVLPLARPYAKFAPVYVGDVVEAFRRALRDPRTVGQTYELYGPEVLTLAGIVRLTARALGLRRAVLPLPDALGRIQAEIGEWLPGKPISRDNFRSLGTDAVGGVDGLHRLGIVPTPIGAVLHDVLGRPDDRPARLDRYRRRQ</sequence>
<dbReference type="InterPro" id="IPR016040">
    <property type="entry name" value="NAD(P)-bd_dom"/>
</dbReference>
<name>A0ABV9NML9_9GAMM</name>
<dbReference type="RefSeq" id="WP_377004389.1">
    <property type="nucleotide sequence ID" value="NZ_JBHSGG010000025.1"/>
</dbReference>
<dbReference type="InterPro" id="IPR036291">
    <property type="entry name" value="NAD(P)-bd_dom_sf"/>
</dbReference>
<reference evidence="3" key="1">
    <citation type="journal article" date="2019" name="Int. J. Syst. Evol. Microbiol.">
        <title>The Global Catalogue of Microorganisms (GCM) 10K type strain sequencing project: providing services to taxonomists for standard genome sequencing and annotation.</title>
        <authorList>
            <consortium name="The Broad Institute Genomics Platform"/>
            <consortium name="The Broad Institute Genome Sequencing Center for Infectious Disease"/>
            <person name="Wu L."/>
            <person name="Ma J."/>
        </authorList>
    </citation>
    <scope>NUCLEOTIDE SEQUENCE [LARGE SCALE GENOMIC DNA]</scope>
    <source>
        <strain evidence="3">CGMCC 1.13574</strain>
    </source>
</reference>
<dbReference type="CDD" id="cd05271">
    <property type="entry name" value="NDUFA9_like_SDR_a"/>
    <property type="match status" value="1"/>
</dbReference>
<dbReference type="SUPFAM" id="SSF51735">
    <property type="entry name" value="NAD(P)-binding Rossmann-fold domains"/>
    <property type="match status" value="1"/>
</dbReference>
<dbReference type="PANTHER" id="PTHR12126">
    <property type="entry name" value="NADH-UBIQUINONE OXIDOREDUCTASE 39 KDA SUBUNIT-RELATED"/>
    <property type="match status" value="1"/>
</dbReference>
<gene>
    <name evidence="2" type="ORF">ACFO3Q_09265</name>
</gene>
<dbReference type="PANTHER" id="PTHR12126:SF11">
    <property type="entry name" value="NADH DEHYDROGENASE [UBIQUINONE] 1 ALPHA SUBCOMPLEX SUBUNIT 9, MITOCHONDRIAL"/>
    <property type="match status" value="1"/>
</dbReference>
<dbReference type="Proteomes" id="UP001595892">
    <property type="component" value="Unassembled WGS sequence"/>
</dbReference>
<evidence type="ECO:0000259" key="1">
    <source>
        <dbReference type="Pfam" id="PF13460"/>
    </source>
</evidence>
<proteinExistence type="predicted"/>
<evidence type="ECO:0000313" key="3">
    <source>
        <dbReference type="Proteomes" id="UP001595892"/>
    </source>
</evidence>
<organism evidence="2 3">
    <name type="scientific">Coralloluteibacterium thermophilum</name>
    <dbReference type="NCBI Taxonomy" id="2707049"/>
    <lineage>
        <taxon>Bacteria</taxon>
        <taxon>Pseudomonadati</taxon>
        <taxon>Pseudomonadota</taxon>
        <taxon>Gammaproteobacteria</taxon>
        <taxon>Lysobacterales</taxon>
        <taxon>Lysobacteraceae</taxon>
        <taxon>Coralloluteibacterium</taxon>
    </lineage>
</organism>
<protein>
    <submittedName>
        <fullName evidence="2">Complex I NDUFA9 subunit family protein</fullName>
    </submittedName>
</protein>
<evidence type="ECO:0000313" key="2">
    <source>
        <dbReference type="EMBL" id="MFC4728359.1"/>
    </source>
</evidence>
<accession>A0ABV9NML9</accession>
<dbReference type="Gene3D" id="3.40.50.720">
    <property type="entry name" value="NAD(P)-binding Rossmann-like Domain"/>
    <property type="match status" value="1"/>
</dbReference>
<feature type="domain" description="NAD(P)-binding" evidence="1">
    <location>
        <begin position="11"/>
        <end position="158"/>
    </location>
</feature>
<dbReference type="EMBL" id="JBHSGG010000025">
    <property type="protein sequence ID" value="MFC4728359.1"/>
    <property type="molecule type" value="Genomic_DNA"/>
</dbReference>
<dbReference type="InterPro" id="IPR051207">
    <property type="entry name" value="ComplexI_NDUFA9_subunit"/>
</dbReference>
<comment type="caution">
    <text evidence="2">The sequence shown here is derived from an EMBL/GenBank/DDBJ whole genome shotgun (WGS) entry which is preliminary data.</text>
</comment>